<evidence type="ECO:0000313" key="2">
    <source>
        <dbReference type="Proteomes" id="UP000261380"/>
    </source>
</evidence>
<evidence type="ECO:0000313" key="1">
    <source>
        <dbReference type="Ensembl" id="ENSXCOP00000014554.1"/>
    </source>
</evidence>
<sequence length="90" mass="10600">MRLGMSCLLSPKYRDLGPGLTCLHTYNQWLPFRHDASLLPMKEDLALWLNSIMGEKSSLYYKLLQSARGKKINKYIFFPLKLYKHRCFSI</sequence>
<dbReference type="STRING" id="32473.ENSXCOP00000014554"/>
<proteinExistence type="predicted"/>
<keyword evidence="2" id="KW-1185">Reference proteome</keyword>
<dbReference type="Ensembl" id="ENSXCOT00000014739.1">
    <property type="protein sequence ID" value="ENSXCOP00000014554.1"/>
    <property type="gene ID" value="ENSXCOG00000011038.1"/>
</dbReference>
<reference evidence="1" key="1">
    <citation type="submission" date="2025-08" db="UniProtKB">
        <authorList>
            <consortium name="Ensembl"/>
        </authorList>
    </citation>
    <scope>IDENTIFICATION</scope>
</reference>
<dbReference type="AlphaFoldDB" id="A0A3B5M3K5"/>
<accession>A0A3B5M3K5</accession>
<reference evidence="1" key="2">
    <citation type="submission" date="2025-09" db="UniProtKB">
        <authorList>
            <consortium name="Ensembl"/>
        </authorList>
    </citation>
    <scope>IDENTIFICATION</scope>
</reference>
<protein>
    <submittedName>
        <fullName evidence="1">Uncharacterized protein</fullName>
    </submittedName>
</protein>
<organism evidence="1 2">
    <name type="scientific">Xiphophorus couchianus</name>
    <name type="common">Monterrey platyfish</name>
    <dbReference type="NCBI Taxonomy" id="32473"/>
    <lineage>
        <taxon>Eukaryota</taxon>
        <taxon>Metazoa</taxon>
        <taxon>Chordata</taxon>
        <taxon>Craniata</taxon>
        <taxon>Vertebrata</taxon>
        <taxon>Euteleostomi</taxon>
        <taxon>Actinopterygii</taxon>
        <taxon>Neopterygii</taxon>
        <taxon>Teleostei</taxon>
        <taxon>Neoteleostei</taxon>
        <taxon>Acanthomorphata</taxon>
        <taxon>Ovalentaria</taxon>
        <taxon>Atherinomorphae</taxon>
        <taxon>Cyprinodontiformes</taxon>
        <taxon>Poeciliidae</taxon>
        <taxon>Poeciliinae</taxon>
        <taxon>Xiphophorus</taxon>
    </lineage>
</organism>
<dbReference type="Proteomes" id="UP000261380">
    <property type="component" value="Unplaced"/>
</dbReference>
<name>A0A3B5M3K5_9TELE</name>
<dbReference type="GeneTree" id="ENSGT01050000245471"/>